<keyword evidence="3" id="KW-1185">Reference proteome</keyword>
<keyword evidence="1" id="KW-0472">Membrane</keyword>
<evidence type="ECO:0000256" key="1">
    <source>
        <dbReference type="SAM" id="Phobius"/>
    </source>
</evidence>
<organism evidence="2 3">
    <name type="scientific">Candidatus Deianiraea vastatrix</name>
    <dbReference type="NCBI Taxonomy" id="2163644"/>
    <lineage>
        <taxon>Bacteria</taxon>
        <taxon>Pseudomonadati</taxon>
        <taxon>Pseudomonadota</taxon>
        <taxon>Alphaproteobacteria</taxon>
        <taxon>Rickettsiales</taxon>
        <taxon>Candidatus Deianiraeaceae</taxon>
        <taxon>Candidatus Deianiraea</taxon>
    </lineage>
</organism>
<dbReference type="Proteomes" id="UP000321934">
    <property type="component" value="Chromosome"/>
</dbReference>
<evidence type="ECO:0000313" key="2">
    <source>
        <dbReference type="EMBL" id="QED23406.1"/>
    </source>
</evidence>
<keyword evidence="1" id="KW-1133">Transmembrane helix</keyword>
<keyword evidence="1" id="KW-0812">Transmembrane</keyword>
<proteinExistence type="predicted"/>
<dbReference type="RefSeq" id="WP_146820679.1">
    <property type="nucleotide sequence ID" value="NZ_CP029077.1"/>
</dbReference>
<name>A0A5B8XEK8_9RICK</name>
<protein>
    <submittedName>
        <fullName evidence="2">Uncharacterized protein</fullName>
    </submittedName>
</protein>
<dbReference type="AlphaFoldDB" id="A0A5B8XEK8"/>
<gene>
    <name evidence="2" type="ORF">Deia_00612</name>
</gene>
<reference evidence="2 3" key="1">
    <citation type="journal article" date="2019" name="ISME J.">
        <title>Deianiraea, an extracellular bacterium associated with the ciliate Paramecium, suggests an alternative scenario for the evolution of Rickettsiales.</title>
        <authorList>
            <person name="Castelli M."/>
            <person name="Sabaneyeva E."/>
            <person name="Lanzoni O."/>
            <person name="Lebedeva N."/>
            <person name="Floriano A.M."/>
            <person name="Gaiarsa S."/>
            <person name="Benken K."/>
            <person name="Modeo L."/>
            <person name="Bandi C."/>
            <person name="Potekhin A."/>
            <person name="Sassera D."/>
            <person name="Petroni G."/>
        </authorList>
    </citation>
    <scope>NUCLEOTIDE SEQUENCE [LARGE SCALE GENOMIC DNA]</scope>
    <source>
        <strain evidence="2">CyL4-1</strain>
    </source>
</reference>
<dbReference type="EMBL" id="CP029077">
    <property type="protein sequence ID" value="QED23406.1"/>
    <property type="molecule type" value="Genomic_DNA"/>
</dbReference>
<sequence>MLIKITLKKFLVFLLIFVSIVFLYLYRTNWFFDRKIHKLAKPLLRNVMESGHYRIPKDKECPFDAQQIYLDSQDLMMNFANNKDVKIFAVSLKRCPNTPMRMNGSDKNDLMFNTKEYIPCDQERRYEAYLYEYDVMNKLLQSANFNYYMIYSNKNDCVNYNTYIANLAKWNNIIDINDENFDSKDSVVFWVIKQKGYYYMFIETNSKHGGYNLLEKEERYLIFKKLTLRQLILFDNGFYWDLIRKYKIDID</sequence>
<feature type="transmembrane region" description="Helical" evidence="1">
    <location>
        <begin position="6"/>
        <end position="26"/>
    </location>
</feature>
<evidence type="ECO:0000313" key="3">
    <source>
        <dbReference type="Proteomes" id="UP000321934"/>
    </source>
</evidence>
<accession>A0A5B8XEK8</accession>